<proteinExistence type="predicted"/>
<accession>A0A0D5MC23</accession>
<dbReference type="AlphaFoldDB" id="A0A0D5MC23"/>
<reference evidence="1" key="1">
    <citation type="journal article" date="2015" name="J. Antimicrob. Chemother.">
        <title>Vancomycin-resistant Enterococcus faecium harbouring vanN in Canada: a case and complete sequence of pEfm12493 harbouring the vanN operon.</title>
        <authorList>
            <person name="Boyd D.A."/>
            <person name="Levesque S."/>
            <person name="Picard A.C."/>
            <person name="Golding G.R."/>
        </authorList>
    </citation>
    <scope>NUCLEOTIDE SEQUENCE</scope>
    <source>
        <strain evidence="1">N12-493</strain>
        <plasmid evidence="1">pEfm12493</plasmid>
    </source>
</reference>
<keyword evidence="1" id="KW-0614">Plasmid</keyword>
<organism evidence="1">
    <name type="scientific">Enterococcus faecium</name>
    <name type="common">Streptococcus faecium</name>
    <dbReference type="NCBI Taxonomy" id="1352"/>
    <lineage>
        <taxon>Bacteria</taxon>
        <taxon>Bacillati</taxon>
        <taxon>Bacillota</taxon>
        <taxon>Bacilli</taxon>
        <taxon>Lactobacillales</taxon>
        <taxon>Enterococcaceae</taxon>
        <taxon>Enterococcus</taxon>
    </lineage>
</organism>
<gene>
    <name evidence="1" type="ORF">pEfm12493_008</name>
</gene>
<dbReference type="EMBL" id="KP342511">
    <property type="protein sequence ID" value="AJY53492.1"/>
    <property type="molecule type" value="Genomic_DNA"/>
</dbReference>
<sequence length="71" mass="8202">MIHQKPLAGGLVVFFYVLFRLTGRLTVFFGNNFTIKPFTDVMRGYFCYDCKKHIEKVIHNTTSSPCQNRPG</sequence>
<protein>
    <submittedName>
        <fullName evidence="1">Uncharacterized protein</fullName>
    </submittedName>
</protein>
<geneLocation type="plasmid" evidence="1">
    <name>pEfm12493</name>
</geneLocation>
<name>A0A0D5MC23_ENTFC</name>
<evidence type="ECO:0000313" key="1">
    <source>
        <dbReference type="EMBL" id="AJY53492.1"/>
    </source>
</evidence>